<dbReference type="PANTHER" id="PTHR36181:SF2">
    <property type="entry name" value="INTRON-ENCODED ENDONUCLEASE AI3-RELATED"/>
    <property type="match status" value="1"/>
</dbReference>
<evidence type="ECO:0000313" key="2">
    <source>
        <dbReference type="EMBL" id="AGR84066.1"/>
    </source>
</evidence>
<organism evidence="2">
    <name type="scientific">Glomus cerebriforme</name>
    <dbReference type="NCBI Taxonomy" id="658196"/>
    <lineage>
        <taxon>Eukaryota</taxon>
        <taxon>Fungi</taxon>
        <taxon>Fungi incertae sedis</taxon>
        <taxon>Mucoromycota</taxon>
        <taxon>Glomeromycotina</taxon>
        <taxon>Glomeromycetes</taxon>
        <taxon>Glomerales</taxon>
        <taxon>Glomeraceae</taxon>
        <taxon>Glomus</taxon>
    </lineage>
</organism>
<dbReference type="GO" id="GO:0004519">
    <property type="term" value="F:endonuclease activity"/>
    <property type="evidence" value="ECO:0007669"/>
    <property type="project" value="UniProtKB-KW"/>
</dbReference>
<keyword evidence="2" id="KW-0378">Hydrolase</keyword>
<reference evidence="2" key="1">
    <citation type="journal article" date="2013" name="Genome Biol. Evol.">
        <title>Mitochondrial genome rearrangements in Glomus species triggered by homologous recombination between distinct mtDNA haplotypes.</title>
        <authorList>
            <person name="Beaudet D."/>
            <person name="Terrat Y."/>
            <person name="Halary S."/>
            <person name="de la Providencia I.E."/>
            <person name="Hijri M."/>
        </authorList>
    </citation>
    <scope>NUCLEOTIDE SEQUENCE</scope>
</reference>
<keyword evidence="2" id="KW-0255">Endonuclease</keyword>
<feature type="domain" description="Homing endonuclease LAGLIDADG" evidence="1">
    <location>
        <begin position="151"/>
        <end position="244"/>
    </location>
</feature>
<geneLocation type="mitochondrion" evidence="2"/>
<dbReference type="Pfam" id="PF00961">
    <property type="entry name" value="LAGLIDADG_1"/>
    <property type="match status" value="2"/>
</dbReference>
<dbReference type="EMBL" id="KC164356">
    <property type="protein sequence ID" value="AGR84066.1"/>
    <property type="molecule type" value="Genomic_DNA"/>
</dbReference>
<dbReference type="PANTHER" id="PTHR36181">
    <property type="entry name" value="INTRON-ENCODED ENDONUCLEASE AI3-RELATED"/>
    <property type="match status" value="1"/>
</dbReference>
<dbReference type="InterPro" id="IPR027434">
    <property type="entry name" value="Homing_endonucl"/>
</dbReference>
<dbReference type="Gene3D" id="3.10.28.10">
    <property type="entry name" value="Homing endonucleases"/>
    <property type="match status" value="2"/>
</dbReference>
<feature type="domain" description="Homing endonuclease LAGLIDADG" evidence="1">
    <location>
        <begin position="300"/>
        <end position="389"/>
    </location>
</feature>
<protein>
    <submittedName>
        <fullName evidence="2">LAGLIDADG endonuclease</fullName>
    </submittedName>
</protein>
<dbReference type="AlphaFoldDB" id="S5PLI8"/>
<dbReference type="InterPro" id="IPR051289">
    <property type="entry name" value="LAGLIDADG_Endonuclease"/>
</dbReference>
<name>S5PLI8_9GLOM</name>
<keyword evidence="2" id="KW-0496">Mitochondrion</keyword>
<keyword evidence="2" id="KW-0540">Nuclease</keyword>
<accession>S5PLI8</accession>
<dbReference type="RefSeq" id="YP_008474709.1">
    <property type="nucleotide sequence ID" value="NC_022144.1"/>
</dbReference>
<sequence>MVTYGLGNSTRCGNILLRPELLEYLMMGFFLNLKHLYSVKRFLGNVRAYITLQGPPTVLRPTILAPRAEDKVFTEWLVPGLGMFISGFSKCESCFSISVSPQSDQVRAFYIIGLNNKDAFLLNRIKALPAGPKGECLSTKTETSEFLEYFVGFVDGDGCFSVCKCGNYYYLKFSISQALYNIRILYYIKSKLGYGSVKKNKNKGVAEFKITNRKVLAKIIFPIFDTFLLRTSKYWNYVLFKKAYVILEDPHLTSEDKARLLESLLKEPLPIDNCSPALNNLDPLLSSYEEISLVITDNWLSGFVEAKGCFEINPDGQSFNVEFFLVQKLDKKLLELIRRILHIPGKIIKNQNLNVLNTKNKRALNNIKGIFEGKFKGMKALEFKLVCKALYYRETNQPKVANILYTFRKLKAKGNLGSQTPGPSAS</sequence>
<dbReference type="SUPFAM" id="SSF55608">
    <property type="entry name" value="Homing endonucleases"/>
    <property type="match status" value="3"/>
</dbReference>
<evidence type="ECO:0000259" key="1">
    <source>
        <dbReference type="Pfam" id="PF00961"/>
    </source>
</evidence>
<dbReference type="InterPro" id="IPR004860">
    <property type="entry name" value="LAGLIDADG_dom"/>
</dbReference>
<dbReference type="GeneID" id="16694184"/>
<dbReference type="GO" id="GO:0005739">
    <property type="term" value="C:mitochondrion"/>
    <property type="evidence" value="ECO:0007669"/>
    <property type="project" value="UniProtKB-ARBA"/>
</dbReference>
<gene>
    <name evidence="2" type="primary">orf426</name>
</gene>
<proteinExistence type="predicted"/>